<evidence type="ECO:0000313" key="13">
    <source>
        <dbReference type="Proteomes" id="UP001057738"/>
    </source>
</evidence>
<keyword evidence="13" id="KW-1185">Reference proteome</keyword>
<dbReference type="RefSeq" id="WP_257858224.1">
    <property type="nucleotide sequence ID" value="NZ_CP102515.1"/>
</dbReference>
<dbReference type="InterPro" id="IPR036188">
    <property type="entry name" value="FAD/NAD-bd_sf"/>
</dbReference>
<dbReference type="EMBL" id="CP102515">
    <property type="protein sequence ID" value="UUY52478.1"/>
    <property type="molecule type" value="Genomic_DNA"/>
</dbReference>
<evidence type="ECO:0000259" key="10">
    <source>
        <dbReference type="Pfam" id="PF00724"/>
    </source>
</evidence>
<gene>
    <name evidence="12" type="ORF">NRK68_35045</name>
</gene>
<keyword evidence="7" id="KW-0560">Oxidoreductase</keyword>
<dbReference type="SUPFAM" id="SSF51971">
    <property type="entry name" value="Nucleotide-binding domain"/>
    <property type="match status" value="1"/>
</dbReference>
<dbReference type="Gene3D" id="3.20.20.70">
    <property type="entry name" value="Aldolase class I"/>
    <property type="match status" value="1"/>
</dbReference>
<dbReference type="GeneID" id="95578758"/>
<dbReference type="CDD" id="cd04734">
    <property type="entry name" value="OYE_like_3_FMN"/>
    <property type="match status" value="1"/>
</dbReference>
<dbReference type="PANTHER" id="PTHR42917">
    <property type="entry name" value="2,4-DIENOYL-COA REDUCTASE"/>
    <property type="match status" value="1"/>
</dbReference>
<evidence type="ECO:0000256" key="4">
    <source>
        <dbReference type="ARBA" id="ARBA00022630"/>
    </source>
</evidence>
<reference evidence="12" key="1">
    <citation type="submission" date="2022-08" db="EMBL/GenBank/DDBJ databases">
        <authorList>
            <person name="Tian L."/>
        </authorList>
    </citation>
    <scope>NUCLEOTIDE SEQUENCE</scope>
    <source>
        <strain evidence="12">CM253</strain>
        <plasmid evidence="12">unnamed1</plasmid>
    </source>
</reference>
<name>A0ABY5Q9D7_9ACTN</name>
<geneLocation type="plasmid" evidence="12 13">
    <name>unnamed1</name>
</geneLocation>
<keyword evidence="6" id="KW-0479">Metal-binding</keyword>
<comment type="similarity">
    <text evidence="3">In the N-terminal section; belongs to the NADH:flavin oxidoreductase/NADH oxidase family.</text>
</comment>
<accession>A0ABY5Q9D7</accession>
<dbReference type="Gene3D" id="3.40.50.720">
    <property type="entry name" value="NAD(P)-binding Rossmann-like Domain"/>
    <property type="match status" value="1"/>
</dbReference>
<feature type="domain" description="FAD/NAD(P)-binding" evidence="11">
    <location>
        <begin position="384"/>
        <end position="616"/>
    </location>
</feature>
<evidence type="ECO:0000256" key="3">
    <source>
        <dbReference type="ARBA" id="ARBA00011048"/>
    </source>
</evidence>
<dbReference type="PRINTS" id="PR00411">
    <property type="entry name" value="PNDRDTASEI"/>
</dbReference>
<dbReference type="Gene3D" id="3.50.50.60">
    <property type="entry name" value="FAD/NAD(P)-binding domain"/>
    <property type="match status" value="1"/>
</dbReference>
<dbReference type="PRINTS" id="PR00368">
    <property type="entry name" value="FADPNR"/>
</dbReference>
<dbReference type="InterPro" id="IPR001155">
    <property type="entry name" value="OxRdtase_FMN_N"/>
</dbReference>
<evidence type="ECO:0000256" key="9">
    <source>
        <dbReference type="ARBA" id="ARBA00023014"/>
    </source>
</evidence>
<evidence type="ECO:0000256" key="6">
    <source>
        <dbReference type="ARBA" id="ARBA00022723"/>
    </source>
</evidence>
<dbReference type="SUPFAM" id="SSF51395">
    <property type="entry name" value="FMN-linked oxidoreductases"/>
    <property type="match status" value="1"/>
</dbReference>
<dbReference type="PANTHER" id="PTHR42917:SF2">
    <property type="entry name" value="2,4-DIENOYL-COA REDUCTASE [(2E)-ENOYL-COA-PRODUCING]"/>
    <property type="match status" value="1"/>
</dbReference>
<dbReference type="SUPFAM" id="SSF51905">
    <property type="entry name" value="FAD/NAD(P)-binding domain"/>
    <property type="match status" value="1"/>
</dbReference>
<organism evidence="12 13">
    <name type="scientific">Streptomyces yangpuensis</name>
    <dbReference type="NCBI Taxonomy" id="1648182"/>
    <lineage>
        <taxon>Bacteria</taxon>
        <taxon>Bacillati</taxon>
        <taxon>Actinomycetota</taxon>
        <taxon>Actinomycetes</taxon>
        <taxon>Kitasatosporales</taxon>
        <taxon>Streptomycetaceae</taxon>
        <taxon>Streptomyces</taxon>
    </lineage>
</organism>
<dbReference type="InterPro" id="IPR023753">
    <property type="entry name" value="FAD/NAD-binding_dom"/>
</dbReference>
<keyword evidence="12" id="KW-0614">Plasmid</keyword>
<keyword evidence="4" id="KW-0285">Flavoprotein</keyword>
<dbReference type="Pfam" id="PF00724">
    <property type="entry name" value="Oxidored_FMN"/>
    <property type="match status" value="1"/>
</dbReference>
<dbReference type="Pfam" id="PF07992">
    <property type="entry name" value="Pyr_redox_2"/>
    <property type="match status" value="1"/>
</dbReference>
<proteinExistence type="inferred from homology"/>
<feature type="domain" description="NADH:flavin oxidoreductase/NADH oxidase N-terminal" evidence="10">
    <location>
        <begin position="7"/>
        <end position="335"/>
    </location>
</feature>
<dbReference type="NCBIfam" id="TIGR03997">
    <property type="entry name" value="mycofact_OYE_2"/>
    <property type="match status" value="1"/>
</dbReference>
<dbReference type="InterPro" id="IPR051793">
    <property type="entry name" value="NADH:flavin_oxidoreductase"/>
</dbReference>
<evidence type="ECO:0000256" key="1">
    <source>
        <dbReference type="ARBA" id="ARBA00001917"/>
    </source>
</evidence>
<keyword evidence="5" id="KW-0288">FMN</keyword>
<comment type="cofactor">
    <cofactor evidence="1">
        <name>FMN</name>
        <dbReference type="ChEBI" id="CHEBI:58210"/>
    </cofactor>
</comment>
<evidence type="ECO:0000259" key="11">
    <source>
        <dbReference type="Pfam" id="PF07992"/>
    </source>
</evidence>
<evidence type="ECO:0000256" key="8">
    <source>
        <dbReference type="ARBA" id="ARBA00023004"/>
    </source>
</evidence>
<sequence length="653" mass="69166">MTGHRHLFSPLRLGPLTVANRIVFSAHLTNYAEDGLPSEQHAAYYAARAAGGAGLIITEEHSTHVTDWPYEKLIHGYRPEAVPGYRRITEAVHAHGTPILAQLNHNGGQASSLYSRLPVWAPSPVPDPLFREVPKAVTTGEIAEIVAGYGTVAGHCADGGFDGVELQCSHSSIVRGFLSPATNLRTDAYGGSLENRTRILLEIVDAVREAVGPGRALGVRLCGDELIEGGTTIDEAVEIARRVEATGKVDYINTSIGVATSTLYMIEASMTVPPGYALFISNAIRRAVRLPVVGVGRIKDPVQAERALAEGHCDLIGVVRGQIADPDFAAKARAGQTPAIRTCLSCNQECVGRMGLNRWLGCIENPRAGRESVPLPPPGRRPQKVLVVGGGPAGLQAAATAAGRGHQVTLLERAPATGGQVATAASAAGRAEFLDVVRNLLAECHRNGVEIRTGTAVDADAVRAFAPDAVVVATGARPQPPHWAGSLERVVDVRDVLEGRVAPAAGERVLIVDELGFHQATSVAETLAERGCRVRISTPGMVVGQDLGITLDLETYSVRAHAKGIEHVTDQVVLAAHRQDGGGVTVDLLTHTTNAMAQETYDWVVCAVQQAPRDELWHALKNEPFAVHRAGDCLTPRRAHAAVVEGHRAGVAV</sequence>
<dbReference type="InterPro" id="IPR013785">
    <property type="entry name" value="Aldolase_TIM"/>
</dbReference>
<dbReference type="Proteomes" id="UP001057738">
    <property type="component" value="Plasmid unnamed1"/>
</dbReference>
<dbReference type="InterPro" id="IPR023987">
    <property type="entry name" value="CHP03977_oxidoreductase"/>
</dbReference>
<evidence type="ECO:0000256" key="5">
    <source>
        <dbReference type="ARBA" id="ARBA00022643"/>
    </source>
</evidence>
<protein>
    <submittedName>
        <fullName evidence="12">Mycofactocin system FadH/OYE family oxidoreductase 2</fullName>
    </submittedName>
</protein>
<evidence type="ECO:0000256" key="2">
    <source>
        <dbReference type="ARBA" id="ARBA00001966"/>
    </source>
</evidence>
<evidence type="ECO:0000313" key="12">
    <source>
        <dbReference type="EMBL" id="UUY52478.1"/>
    </source>
</evidence>
<keyword evidence="9" id="KW-0411">Iron-sulfur</keyword>
<evidence type="ECO:0000256" key="7">
    <source>
        <dbReference type="ARBA" id="ARBA00023002"/>
    </source>
</evidence>
<comment type="cofactor">
    <cofactor evidence="2">
        <name>[4Fe-4S] cluster</name>
        <dbReference type="ChEBI" id="CHEBI:49883"/>
    </cofactor>
</comment>
<keyword evidence="8" id="KW-0408">Iron</keyword>